<comment type="subcellular location">
    <subcellularLocation>
        <location evidence="1">Cell membrane</location>
        <topology evidence="1">Multi-pass membrane protein</topology>
    </subcellularLocation>
</comment>
<dbReference type="RefSeq" id="WP_083050858.1">
    <property type="nucleotide sequence ID" value="NZ_MWQY01000011.1"/>
</dbReference>
<keyword evidence="4 7" id="KW-0812">Transmembrane</keyword>
<evidence type="ECO:0000313" key="10">
    <source>
        <dbReference type="EMBL" id="ORC34884.1"/>
    </source>
</evidence>
<feature type="transmembrane region" description="Helical" evidence="7">
    <location>
        <begin position="20"/>
        <end position="40"/>
    </location>
</feature>
<dbReference type="InterPro" id="IPR025857">
    <property type="entry name" value="MacB_PCD"/>
</dbReference>
<evidence type="ECO:0000256" key="7">
    <source>
        <dbReference type="SAM" id="Phobius"/>
    </source>
</evidence>
<evidence type="ECO:0000256" key="2">
    <source>
        <dbReference type="ARBA" id="ARBA00005236"/>
    </source>
</evidence>
<dbReference type="Proteomes" id="UP000192343">
    <property type="component" value="Unassembled WGS sequence"/>
</dbReference>
<evidence type="ECO:0000313" key="11">
    <source>
        <dbReference type="Proteomes" id="UP000192343"/>
    </source>
</evidence>
<keyword evidence="5 7" id="KW-1133">Transmembrane helix</keyword>
<evidence type="ECO:0008006" key="12">
    <source>
        <dbReference type="Google" id="ProtNLM"/>
    </source>
</evidence>
<dbReference type="Pfam" id="PF02687">
    <property type="entry name" value="FtsX"/>
    <property type="match status" value="1"/>
</dbReference>
<dbReference type="GO" id="GO:0044874">
    <property type="term" value="P:lipoprotein localization to outer membrane"/>
    <property type="evidence" value="ECO:0007669"/>
    <property type="project" value="TreeGrafter"/>
</dbReference>
<feature type="transmembrane region" description="Helical" evidence="7">
    <location>
        <begin position="387"/>
        <end position="406"/>
    </location>
</feature>
<evidence type="ECO:0000256" key="6">
    <source>
        <dbReference type="ARBA" id="ARBA00023136"/>
    </source>
</evidence>
<accession>A0A1Y1RYB7</accession>
<dbReference type="GO" id="GO:0098797">
    <property type="term" value="C:plasma membrane protein complex"/>
    <property type="evidence" value="ECO:0007669"/>
    <property type="project" value="TreeGrafter"/>
</dbReference>
<evidence type="ECO:0000256" key="4">
    <source>
        <dbReference type="ARBA" id="ARBA00022692"/>
    </source>
</evidence>
<evidence type="ECO:0000256" key="1">
    <source>
        <dbReference type="ARBA" id="ARBA00004651"/>
    </source>
</evidence>
<feature type="transmembrane region" description="Helical" evidence="7">
    <location>
        <begin position="326"/>
        <end position="350"/>
    </location>
</feature>
<dbReference type="STRING" id="1963862.B4O97_11135"/>
<reference evidence="10 11" key="1">
    <citation type="submission" date="2017-03" db="EMBL/GenBank/DDBJ databases">
        <title>Draft Genome sequence of Marispirochaeta sp. strain JC444.</title>
        <authorList>
            <person name="Shivani Y."/>
            <person name="Subhash Y."/>
            <person name="Sasikala C."/>
            <person name="Ramana C."/>
        </authorList>
    </citation>
    <scope>NUCLEOTIDE SEQUENCE [LARGE SCALE GENOMIC DNA]</scope>
    <source>
        <strain evidence="10 11">JC444</strain>
    </source>
</reference>
<dbReference type="PANTHER" id="PTHR30489:SF0">
    <property type="entry name" value="LIPOPROTEIN-RELEASING SYSTEM TRANSMEMBRANE PROTEIN LOLE"/>
    <property type="match status" value="1"/>
</dbReference>
<keyword evidence="6 7" id="KW-0472">Membrane</keyword>
<comment type="similarity">
    <text evidence="2">Belongs to the ABC-4 integral membrane protein family. LolC/E subfamily.</text>
</comment>
<dbReference type="InterPro" id="IPR051447">
    <property type="entry name" value="Lipoprotein-release_system"/>
</dbReference>
<dbReference type="PANTHER" id="PTHR30489">
    <property type="entry name" value="LIPOPROTEIN-RELEASING SYSTEM TRANSMEMBRANE PROTEIN LOLE"/>
    <property type="match status" value="1"/>
</dbReference>
<feature type="transmembrane region" description="Helical" evidence="7">
    <location>
        <begin position="283"/>
        <end position="305"/>
    </location>
</feature>
<comment type="caution">
    <text evidence="10">The sequence shown here is derived from an EMBL/GenBank/DDBJ whole genome shotgun (WGS) entry which is preliminary data.</text>
</comment>
<keyword evidence="3" id="KW-1003">Cell membrane</keyword>
<dbReference type="OrthoDB" id="9780560at2"/>
<proteinExistence type="inferred from homology"/>
<evidence type="ECO:0000259" key="8">
    <source>
        <dbReference type="Pfam" id="PF02687"/>
    </source>
</evidence>
<dbReference type="Pfam" id="PF12704">
    <property type="entry name" value="MacB_PCD"/>
    <property type="match status" value="1"/>
</dbReference>
<feature type="domain" description="MacB-like periplasmic core" evidence="9">
    <location>
        <begin position="19"/>
        <end position="221"/>
    </location>
</feature>
<sequence length="421" mass="47207">MKFLLALAFRNLTRYTKRTVITASAIAFGLGLFIVLDSFLKGAEMESEINLINYETASAKVMHPAYLGERDNLPLKYVIEEPEKIIDILDGNSIAATPRVVFKAELFVREDPYPESGSVYVKGIALDPSRDDEVFRLRETVKKGRYLEEDENGVLIGEWMASDLGARVGYPLTLRVRTRYGAYETMDMEIVGLINSPNPQINKSTVFLPLSTADYFLDMDGAVTELALSPGLTFDRSRDPDKMAGQIEKLLHTNGYDLQVHSWKKLAPDYVAMAAMKSTGSRIILFLVFVIAAVGITNTMLMAVFERIRELGMMRAMGMTDRQIRLSFLLEAGGIGLIGALGGLIFGALVNWPLVEWGWDFTPMLKQMDIGYRISGVFRSMWNIPTMFRAFFAGIVIAMLVALFPIRRALKMQITDCLRDE</sequence>
<evidence type="ECO:0000259" key="9">
    <source>
        <dbReference type="Pfam" id="PF12704"/>
    </source>
</evidence>
<evidence type="ECO:0000256" key="5">
    <source>
        <dbReference type="ARBA" id="ARBA00022989"/>
    </source>
</evidence>
<dbReference type="InterPro" id="IPR003838">
    <property type="entry name" value="ABC3_permease_C"/>
</dbReference>
<dbReference type="EMBL" id="MWQY01000011">
    <property type="protein sequence ID" value="ORC34884.1"/>
    <property type="molecule type" value="Genomic_DNA"/>
</dbReference>
<protein>
    <recommendedName>
        <fullName evidence="12">ABC3 transporter permease protein domain-containing protein</fullName>
    </recommendedName>
</protein>
<dbReference type="AlphaFoldDB" id="A0A1Y1RYB7"/>
<evidence type="ECO:0000256" key="3">
    <source>
        <dbReference type="ARBA" id="ARBA00022475"/>
    </source>
</evidence>
<organism evidence="10 11">
    <name type="scientific">Marispirochaeta aestuarii</name>
    <dbReference type="NCBI Taxonomy" id="1963862"/>
    <lineage>
        <taxon>Bacteria</taxon>
        <taxon>Pseudomonadati</taxon>
        <taxon>Spirochaetota</taxon>
        <taxon>Spirochaetia</taxon>
        <taxon>Spirochaetales</taxon>
        <taxon>Spirochaetaceae</taxon>
        <taxon>Marispirochaeta</taxon>
    </lineage>
</organism>
<name>A0A1Y1RYB7_9SPIO</name>
<feature type="domain" description="ABC3 transporter permease C-terminal" evidence="8">
    <location>
        <begin position="283"/>
        <end position="414"/>
    </location>
</feature>
<keyword evidence="11" id="KW-1185">Reference proteome</keyword>
<gene>
    <name evidence="10" type="ORF">B4O97_11135</name>
</gene>